<name>A0A941D4F0_9CAUL</name>
<keyword evidence="2" id="KW-0012">Acyltransferase</keyword>
<feature type="domain" description="N-acetyltransferase" evidence="1">
    <location>
        <begin position="3"/>
        <end position="164"/>
    </location>
</feature>
<dbReference type="Proteomes" id="UP000622580">
    <property type="component" value="Unassembled WGS sequence"/>
</dbReference>
<gene>
    <name evidence="2" type="primary">pseH</name>
    <name evidence="2" type="ORF">JKL49_18770</name>
</gene>
<dbReference type="RefSeq" id="WP_215342613.1">
    <property type="nucleotide sequence ID" value="NZ_JAGSGD010000001.1"/>
</dbReference>
<evidence type="ECO:0000259" key="1">
    <source>
        <dbReference type="PROSITE" id="PS51186"/>
    </source>
</evidence>
<dbReference type="Pfam" id="PF13302">
    <property type="entry name" value="Acetyltransf_3"/>
    <property type="match status" value="1"/>
</dbReference>
<dbReference type="NCBIfam" id="TIGR03585">
    <property type="entry name" value="PseH"/>
    <property type="match status" value="1"/>
</dbReference>
<dbReference type="EC" id="2.3.1.202" evidence="2"/>
<accession>A0A941D4F0</accession>
<dbReference type="PROSITE" id="PS51186">
    <property type="entry name" value="GNAT"/>
    <property type="match status" value="1"/>
</dbReference>
<dbReference type="InterPro" id="IPR020036">
    <property type="entry name" value="PseH"/>
</dbReference>
<dbReference type="Gene3D" id="3.40.630.30">
    <property type="match status" value="1"/>
</dbReference>
<sequence length="184" mass="21229">MTVRLRDLTPDDSERLLTWRNLPEVARWMYSDHEITRPEHDRWFAGIAGDPTRRYWIIELDGEPVGLANLADITPAHRKAAWAYYLASPAVRGKGVGAFVEVFILDHVFRDLKLNKLCCEVLLENEAVWKMHESFGFQREALWREHIWKGGAPHEVVGLGLLAADWAKVREASVERLRARGFEI</sequence>
<organism evidence="2 3">
    <name type="scientific">Phenylobacterium glaciei</name>
    <dbReference type="NCBI Taxonomy" id="2803784"/>
    <lineage>
        <taxon>Bacteria</taxon>
        <taxon>Pseudomonadati</taxon>
        <taxon>Pseudomonadota</taxon>
        <taxon>Alphaproteobacteria</taxon>
        <taxon>Caulobacterales</taxon>
        <taxon>Caulobacteraceae</taxon>
        <taxon>Phenylobacterium</taxon>
    </lineage>
</organism>
<dbReference type="PANTHER" id="PTHR43415">
    <property type="entry name" value="SPERMIDINE N(1)-ACETYLTRANSFERASE"/>
    <property type="match status" value="1"/>
</dbReference>
<dbReference type="GO" id="GO:0016747">
    <property type="term" value="F:acyltransferase activity, transferring groups other than amino-acyl groups"/>
    <property type="evidence" value="ECO:0007669"/>
    <property type="project" value="InterPro"/>
</dbReference>
<comment type="caution">
    <text evidence="2">The sequence shown here is derived from an EMBL/GenBank/DDBJ whole genome shotgun (WGS) entry which is preliminary data.</text>
</comment>
<dbReference type="SUPFAM" id="SSF55729">
    <property type="entry name" value="Acyl-CoA N-acyltransferases (Nat)"/>
    <property type="match status" value="1"/>
</dbReference>
<dbReference type="InterPro" id="IPR016181">
    <property type="entry name" value="Acyl_CoA_acyltransferase"/>
</dbReference>
<dbReference type="InterPro" id="IPR000182">
    <property type="entry name" value="GNAT_dom"/>
</dbReference>
<dbReference type="PANTHER" id="PTHR43415:SF3">
    <property type="entry name" value="GNAT-FAMILY ACETYLTRANSFERASE"/>
    <property type="match status" value="1"/>
</dbReference>
<keyword evidence="3" id="KW-1185">Reference proteome</keyword>
<dbReference type="EMBL" id="JAGSGD010000001">
    <property type="protein sequence ID" value="MBR7621442.1"/>
    <property type="molecule type" value="Genomic_DNA"/>
</dbReference>
<dbReference type="AlphaFoldDB" id="A0A941D4F0"/>
<protein>
    <submittedName>
        <fullName evidence="2">UDP-4-amino-4, 6-dideoxy-N-acetyl-beta-L-altrosamine N-acetyltransferase</fullName>
        <ecNumber evidence="2">2.3.1.202</ecNumber>
    </submittedName>
</protein>
<evidence type="ECO:0000313" key="2">
    <source>
        <dbReference type="EMBL" id="MBR7621442.1"/>
    </source>
</evidence>
<proteinExistence type="predicted"/>
<reference evidence="2" key="1">
    <citation type="submission" date="2021-04" db="EMBL/GenBank/DDBJ databases">
        <title>Draft genome assembly of strain Phenylobacterium sp. 20VBR1 using MiniION and Illumina platforms.</title>
        <authorList>
            <person name="Thomas F.A."/>
            <person name="Krishnan K.P."/>
            <person name="Sinha R.K."/>
        </authorList>
    </citation>
    <scope>NUCLEOTIDE SEQUENCE</scope>
    <source>
        <strain evidence="2">20VBR1</strain>
    </source>
</reference>
<keyword evidence="2" id="KW-0808">Transferase</keyword>
<evidence type="ECO:0000313" key="3">
    <source>
        <dbReference type="Proteomes" id="UP000622580"/>
    </source>
</evidence>